<dbReference type="Pfam" id="PF00160">
    <property type="entry name" value="Pro_isomerase"/>
    <property type="match status" value="1"/>
</dbReference>
<dbReference type="GO" id="GO:0003755">
    <property type="term" value="F:peptidyl-prolyl cis-trans isomerase activity"/>
    <property type="evidence" value="ECO:0007669"/>
    <property type="project" value="UniProtKB-KW"/>
</dbReference>
<dbReference type="InterPro" id="IPR044665">
    <property type="entry name" value="E_coli_cyclophilin_A-like"/>
</dbReference>
<proteinExistence type="predicted"/>
<evidence type="ECO:0000313" key="6">
    <source>
        <dbReference type="EMBL" id="PXX47513.1"/>
    </source>
</evidence>
<dbReference type="OrthoDB" id="9807797at2"/>
<reference evidence="6 7" key="1">
    <citation type="submission" date="2018-05" db="EMBL/GenBank/DDBJ databases">
        <title>Genomic Encyclopedia of Type Strains, Phase IV (KMG-IV): sequencing the most valuable type-strain genomes for metagenomic binning, comparative biology and taxonomic classification.</title>
        <authorList>
            <person name="Goeker M."/>
        </authorList>
    </citation>
    <scope>NUCLEOTIDE SEQUENCE [LARGE SCALE GENOMIC DNA]</scope>
    <source>
        <strain evidence="6 7">DSM 19792</strain>
    </source>
</reference>
<evidence type="ECO:0000256" key="2">
    <source>
        <dbReference type="ARBA" id="ARBA00023110"/>
    </source>
</evidence>
<evidence type="ECO:0000256" key="1">
    <source>
        <dbReference type="ARBA" id="ARBA00013194"/>
    </source>
</evidence>
<keyword evidence="4" id="KW-0732">Signal</keyword>
<gene>
    <name evidence="6" type="ORF">DFR42_1011095</name>
</gene>
<comment type="caution">
    <text evidence="6">The sequence shown here is derived from an EMBL/GenBank/DDBJ whole genome shotgun (WGS) entry which is preliminary data.</text>
</comment>
<dbReference type="EMBL" id="QJKB01000001">
    <property type="protein sequence ID" value="PXX47513.1"/>
    <property type="molecule type" value="Genomic_DNA"/>
</dbReference>
<dbReference type="Proteomes" id="UP000247792">
    <property type="component" value="Unassembled WGS sequence"/>
</dbReference>
<keyword evidence="3 6" id="KW-0413">Isomerase</keyword>
<sequence length="318" mass="34470">MSLRFAVIPSGKSLAACVAAGLFLSVTAQVAQAKNKSAPVPAVQASKFNLADLVKNSSAADWRALNLENTLYLELPKGRVVIELAPDFAPNHAQNIKALVREGYFDGLAIVRSQENYVAQWADPDEKREVKTAKRKLDAEFTVKYAANLPFTRLPDIDGYAPQVGHANSFPAGRDPKAGTAWLAHCYASVGVARGTESNSGDGTSLYVVTGHAPRQLDRNITVVGRVVQGMELLTTLPRGTGPLGFYEKPEERTPIKAIKVAADVPVSERSKLEIIRTDTATFKSIVDAQRNRGGEWYKVPAGHIDLCNVPLPIRVQK</sequence>
<accession>A0A318JJH7</accession>
<protein>
    <recommendedName>
        <fullName evidence="1">peptidylprolyl isomerase</fullName>
        <ecNumber evidence="1">5.2.1.8</ecNumber>
    </recommendedName>
</protein>
<dbReference type="InterPro" id="IPR029000">
    <property type="entry name" value="Cyclophilin-like_dom_sf"/>
</dbReference>
<organism evidence="6 7">
    <name type="scientific">Undibacterium pigrum</name>
    <dbReference type="NCBI Taxonomy" id="401470"/>
    <lineage>
        <taxon>Bacteria</taxon>
        <taxon>Pseudomonadati</taxon>
        <taxon>Pseudomonadota</taxon>
        <taxon>Betaproteobacteria</taxon>
        <taxon>Burkholderiales</taxon>
        <taxon>Oxalobacteraceae</taxon>
        <taxon>Undibacterium</taxon>
    </lineage>
</organism>
<dbReference type="RefSeq" id="WP_110253876.1">
    <property type="nucleotide sequence ID" value="NZ_QJKB01000001.1"/>
</dbReference>
<dbReference type="SUPFAM" id="SSF50891">
    <property type="entry name" value="Cyclophilin-like"/>
    <property type="match status" value="1"/>
</dbReference>
<dbReference type="InterPro" id="IPR002130">
    <property type="entry name" value="Cyclophilin-type_PPIase_dom"/>
</dbReference>
<dbReference type="PANTHER" id="PTHR43246">
    <property type="entry name" value="PEPTIDYL-PROLYL CIS-TRANS ISOMERASE CYP38, CHLOROPLASTIC"/>
    <property type="match status" value="1"/>
</dbReference>
<dbReference type="PROSITE" id="PS50072">
    <property type="entry name" value="CSA_PPIASE_2"/>
    <property type="match status" value="1"/>
</dbReference>
<dbReference type="AlphaFoldDB" id="A0A318JJH7"/>
<dbReference type="Gene3D" id="2.40.100.10">
    <property type="entry name" value="Cyclophilin-like"/>
    <property type="match status" value="1"/>
</dbReference>
<name>A0A318JJH7_9BURK</name>
<dbReference type="EC" id="5.2.1.8" evidence="1"/>
<evidence type="ECO:0000256" key="3">
    <source>
        <dbReference type="ARBA" id="ARBA00023235"/>
    </source>
</evidence>
<keyword evidence="7" id="KW-1185">Reference proteome</keyword>
<evidence type="ECO:0000259" key="5">
    <source>
        <dbReference type="PROSITE" id="PS50072"/>
    </source>
</evidence>
<feature type="chain" id="PRO_5016324105" description="peptidylprolyl isomerase" evidence="4">
    <location>
        <begin position="34"/>
        <end position="318"/>
    </location>
</feature>
<feature type="domain" description="PPIase cyclophilin-type" evidence="5">
    <location>
        <begin position="76"/>
        <end position="261"/>
    </location>
</feature>
<evidence type="ECO:0000313" key="7">
    <source>
        <dbReference type="Proteomes" id="UP000247792"/>
    </source>
</evidence>
<feature type="signal peptide" evidence="4">
    <location>
        <begin position="1"/>
        <end position="33"/>
    </location>
</feature>
<evidence type="ECO:0000256" key="4">
    <source>
        <dbReference type="SAM" id="SignalP"/>
    </source>
</evidence>
<keyword evidence="2" id="KW-0697">Rotamase</keyword>